<feature type="domain" description="FAD/NAD(P)-binding" evidence="9">
    <location>
        <begin position="5"/>
        <end position="323"/>
    </location>
</feature>
<evidence type="ECO:0000313" key="11">
    <source>
        <dbReference type="Proteomes" id="UP000199656"/>
    </source>
</evidence>
<dbReference type="FunFam" id="3.30.390.30:FF:000001">
    <property type="entry name" value="Dihydrolipoyl dehydrogenase"/>
    <property type="match status" value="1"/>
</dbReference>
<dbReference type="InterPro" id="IPR001100">
    <property type="entry name" value="Pyr_nuc-diS_OxRdtase"/>
</dbReference>
<evidence type="ECO:0000313" key="10">
    <source>
        <dbReference type="EMBL" id="SEA20983.1"/>
    </source>
</evidence>
<dbReference type="STRING" id="408074.SAMN05660909_01133"/>
<accession>A0A1H3ZB33</accession>
<feature type="binding site" evidence="6">
    <location>
        <begin position="181"/>
        <end position="188"/>
    </location>
    <ligand>
        <name>NAD(+)</name>
        <dbReference type="ChEBI" id="CHEBI:57540"/>
    </ligand>
</feature>
<sequence length="461" mass="49794">MQKFDAIIIGSGQGGTPLAGKLAAKGWKTAIIEQRYVGGTCINDGCTPTKAMIACAEVANTVLHSNRWGVHCVGFNVDMPFVVGRKNNIVEEFRNGINTRLDETPNLTLFMGTAVFTGPKSIKVMGEELGEEHKLAAEYIFINTGTTPYIPPIKGIDKVPYLTSTTILDQVVVPKELIILGGSYVALELGQLYLRLGSSVIILEAASQLLSKEDPDVSVVIRNMLEQEGMQIHTNASATEVSKTDNSIAVTATIEGKPQTLQGTHLLVATGRKPQTAALELHKTNVLTNDKGFIQVNEKLETSAPGIYALGDVNGGPAFTHISYNDHLLVYKNLFESANLSTKDRQLPYCMFTDPQLGRIGLSEQAALKKGLPFKVAKLPMNKVARAVETGHITGFIKALVHEYDNTILGAAIIGKEGGELVSVLQMAMLGGITATQVRDMIFAHPLYAESLNNLFMSLDQ</sequence>
<keyword evidence="6" id="KW-0547">Nucleotide-binding</keyword>
<feature type="binding site" evidence="6">
    <location>
        <position position="204"/>
    </location>
    <ligand>
        <name>NAD(+)</name>
        <dbReference type="ChEBI" id="CHEBI:57540"/>
    </ligand>
</feature>
<feature type="binding site" evidence="6">
    <location>
        <position position="271"/>
    </location>
    <ligand>
        <name>NAD(+)</name>
        <dbReference type="ChEBI" id="CHEBI:57540"/>
    </ligand>
</feature>
<evidence type="ECO:0000256" key="4">
    <source>
        <dbReference type="ARBA" id="ARBA00023002"/>
    </source>
</evidence>
<feature type="disulfide bond" description="Redox-active" evidence="7">
    <location>
        <begin position="41"/>
        <end position="46"/>
    </location>
</feature>
<organism evidence="10 11">
    <name type="scientific">Chitinophaga terrae</name>
    <name type="common">ex Kim and Jung 2007</name>
    <dbReference type="NCBI Taxonomy" id="408074"/>
    <lineage>
        <taxon>Bacteria</taxon>
        <taxon>Pseudomonadati</taxon>
        <taxon>Bacteroidota</taxon>
        <taxon>Chitinophagia</taxon>
        <taxon>Chitinophagales</taxon>
        <taxon>Chitinophagaceae</taxon>
        <taxon>Chitinophaga</taxon>
    </lineage>
</organism>
<evidence type="ECO:0000259" key="8">
    <source>
        <dbReference type="Pfam" id="PF02852"/>
    </source>
</evidence>
<evidence type="ECO:0000256" key="2">
    <source>
        <dbReference type="ARBA" id="ARBA00022630"/>
    </source>
</evidence>
<feature type="domain" description="Pyridine nucleotide-disulphide oxidoreductase dimerisation" evidence="8">
    <location>
        <begin position="348"/>
        <end position="454"/>
    </location>
</feature>
<name>A0A1H3ZB33_9BACT</name>
<feature type="active site" description="Proton acceptor" evidence="5">
    <location>
        <position position="445"/>
    </location>
</feature>
<keyword evidence="3 6" id="KW-0274">FAD</keyword>
<dbReference type="PANTHER" id="PTHR43014">
    <property type="entry name" value="MERCURIC REDUCTASE"/>
    <property type="match status" value="1"/>
</dbReference>
<proteinExistence type="inferred from homology"/>
<feature type="binding site" evidence="6">
    <location>
        <position position="50"/>
    </location>
    <ligand>
        <name>FAD</name>
        <dbReference type="ChEBI" id="CHEBI:57692"/>
    </ligand>
</feature>
<keyword evidence="4" id="KW-0560">Oxidoreductase</keyword>
<comment type="cofactor">
    <cofactor evidence="6">
        <name>FAD</name>
        <dbReference type="ChEBI" id="CHEBI:57692"/>
    </cofactor>
    <text evidence="6">Binds 1 FAD per subunit.</text>
</comment>
<gene>
    <name evidence="10" type="ORF">SAMN05660909_01133</name>
</gene>
<keyword evidence="11" id="KW-1185">Reference proteome</keyword>
<evidence type="ECO:0000256" key="3">
    <source>
        <dbReference type="ARBA" id="ARBA00022827"/>
    </source>
</evidence>
<keyword evidence="10" id="KW-0670">Pyruvate</keyword>
<dbReference type="Gene3D" id="3.30.390.30">
    <property type="match status" value="1"/>
</dbReference>
<dbReference type="OrthoDB" id="9800167at2"/>
<evidence type="ECO:0000256" key="7">
    <source>
        <dbReference type="PIRSR" id="PIRSR000350-4"/>
    </source>
</evidence>
<dbReference type="SUPFAM" id="SSF55424">
    <property type="entry name" value="FAD/NAD-linked reductases, dimerisation (C-terminal) domain"/>
    <property type="match status" value="1"/>
</dbReference>
<dbReference type="InterPro" id="IPR016156">
    <property type="entry name" value="FAD/NAD-linked_Rdtase_dimer_sf"/>
</dbReference>
<reference evidence="11" key="1">
    <citation type="submission" date="2016-10" db="EMBL/GenBank/DDBJ databases">
        <authorList>
            <person name="Varghese N."/>
            <person name="Submissions S."/>
        </authorList>
    </citation>
    <scope>NUCLEOTIDE SEQUENCE [LARGE SCALE GENOMIC DNA]</scope>
    <source>
        <strain evidence="11">DSM 23920</strain>
    </source>
</reference>
<protein>
    <submittedName>
        <fullName evidence="10">Pyruvate/2-oxoglutarate dehydrogenase complex, dihydrolipoamide dehydrogenase (E3) component</fullName>
    </submittedName>
</protein>
<dbReference type="Proteomes" id="UP000199656">
    <property type="component" value="Unassembled WGS sequence"/>
</dbReference>
<dbReference type="Pfam" id="PF07992">
    <property type="entry name" value="Pyr_redox_2"/>
    <property type="match status" value="1"/>
</dbReference>
<comment type="similarity">
    <text evidence="1">Belongs to the class-I pyridine nucleotide-disulfide oxidoreductase family.</text>
</comment>
<dbReference type="EMBL" id="FNRL01000004">
    <property type="protein sequence ID" value="SEA20983.1"/>
    <property type="molecule type" value="Genomic_DNA"/>
</dbReference>
<evidence type="ECO:0000256" key="5">
    <source>
        <dbReference type="PIRSR" id="PIRSR000350-2"/>
    </source>
</evidence>
<dbReference type="PRINTS" id="PR00411">
    <property type="entry name" value="PNDRDTASEI"/>
</dbReference>
<dbReference type="InterPro" id="IPR023753">
    <property type="entry name" value="FAD/NAD-binding_dom"/>
</dbReference>
<dbReference type="PRINTS" id="PR00368">
    <property type="entry name" value="FADPNR"/>
</dbReference>
<dbReference type="RefSeq" id="WP_089759549.1">
    <property type="nucleotide sequence ID" value="NZ_BKAT01000005.1"/>
</dbReference>
<dbReference type="GO" id="GO:0003955">
    <property type="term" value="F:NAD(P)H dehydrogenase (quinone) activity"/>
    <property type="evidence" value="ECO:0007669"/>
    <property type="project" value="TreeGrafter"/>
</dbReference>
<evidence type="ECO:0000256" key="1">
    <source>
        <dbReference type="ARBA" id="ARBA00007532"/>
    </source>
</evidence>
<dbReference type="GO" id="GO:0050660">
    <property type="term" value="F:flavin adenine dinucleotide binding"/>
    <property type="evidence" value="ECO:0007669"/>
    <property type="project" value="TreeGrafter"/>
</dbReference>
<dbReference type="Gene3D" id="3.50.50.60">
    <property type="entry name" value="FAD/NAD(P)-binding domain"/>
    <property type="match status" value="2"/>
</dbReference>
<dbReference type="Pfam" id="PF02852">
    <property type="entry name" value="Pyr_redox_dim"/>
    <property type="match status" value="1"/>
</dbReference>
<keyword evidence="6" id="KW-0520">NAD</keyword>
<evidence type="ECO:0000256" key="6">
    <source>
        <dbReference type="PIRSR" id="PIRSR000350-3"/>
    </source>
</evidence>
<dbReference type="InterPro" id="IPR036188">
    <property type="entry name" value="FAD/NAD-bd_sf"/>
</dbReference>
<dbReference type="SUPFAM" id="SSF51905">
    <property type="entry name" value="FAD/NAD(P)-binding domain"/>
    <property type="match status" value="1"/>
</dbReference>
<evidence type="ECO:0000259" key="9">
    <source>
        <dbReference type="Pfam" id="PF07992"/>
    </source>
</evidence>
<dbReference type="PANTHER" id="PTHR43014:SF2">
    <property type="entry name" value="MERCURIC REDUCTASE"/>
    <property type="match status" value="1"/>
</dbReference>
<feature type="binding site" evidence="6">
    <location>
        <position position="312"/>
    </location>
    <ligand>
        <name>FAD</name>
        <dbReference type="ChEBI" id="CHEBI:57692"/>
    </ligand>
</feature>
<keyword evidence="2" id="KW-0285">Flavoprotein</keyword>
<dbReference type="InterPro" id="IPR004099">
    <property type="entry name" value="Pyr_nucl-diS_OxRdtase_dimer"/>
</dbReference>
<dbReference type="PIRSF" id="PIRSF000350">
    <property type="entry name" value="Mercury_reductase_MerA"/>
    <property type="match status" value="1"/>
</dbReference>
<dbReference type="AlphaFoldDB" id="A0A1H3ZB33"/>